<dbReference type="KEGG" id="adin:H7849_11355"/>
<keyword evidence="3" id="KW-1185">Reference proteome</keyword>
<organism evidence="2 3">
    <name type="scientific">Alloacidobacterium dinghuense</name>
    <dbReference type="NCBI Taxonomy" id="2763107"/>
    <lineage>
        <taxon>Bacteria</taxon>
        <taxon>Pseudomonadati</taxon>
        <taxon>Acidobacteriota</taxon>
        <taxon>Terriglobia</taxon>
        <taxon>Terriglobales</taxon>
        <taxon>Acidobacteriaceae</taxon>
        <taxon>Alloacidobacterium</taxon>
    </lineage>
</organism>
<dbReference type="Pfam" id="PF11706">
    <property type="entry name" value="zf-CGNR"/>
    <property type="match status" value="1"/>
</dbReference>
<evidence type="ECO:0000259" key="1">
    <source>
        <dbReference type="Pfam" id="PF11706"/>
    </source>
</evidence>
<dbReference type="SUPFAM" id="SSF160904">
    <property type="entry name" value="Jann2411-like"/>
    <property type="match status" value="1"/>
</dbReference>
<gene>
    <name evidence="2" type="ORF">H7849_11355</name>
</gene>
<dbReference type="InterPro" id="IPR023286">
    <property type="entry name" value="ABATE_dom_sf"/>
</dbReference>
<dbReference type="PANTHER" id="PTHR35525">
    <property type="entry name" value="BLL6575 PROTEIN"/>
    <property type="match status" value="1"/>
</dbReference>
<reference evidence="2 3" key="1">
    <citation type="submission" date="2020-08" db="EMBL/GenBank/DDBJ databases">
        <title>Edaphobacter telluris sp. nov. and Acidobacterium dinghuensis sp. nov., two acidobacteria isolated from forest soil.</title>
        <authorList>
            <person name="Fu J."/>
            <person name="Qiu L."/>
        </authorList>
    </citation>
    <scope>NUCLEOTIDE SEQUENCE [LARGE SCALE GENOMIC DNA]</scope>
    <source>
        <strain evidence="2">4Y35</strain>
    </source>
</reference>
<dbReference type="InterPro" id="IPR021005">
    <property type="entry name" value="Znf_CGNR"/>
</dbReference>
<dbReference type="PANTHER" id="PTHR35525:SF3">
    <property type="entry name" value="BLL6575 PROTEIN"/>
    <property type="match status" value="1"/>
</dbReference>
<dbReference type="Pfam" id="PF07336">
    <property type="entry name" value="ABATE"/>
    <property type="match status" value="1"/>
</dbReference>
<sequence>MKDTTNENHLDFVGDDLAINFINTRRMVEGQLTDTLQSDSDVKAWLRRLEVPVAKGSLPFGDGVLLKGARGLREIALAAVQDRKSGKKPSLGALNRFLADAPSHAVLTTDTANNIRMTRVYGKQTVEAFLTPVAEAVADVLADGDFNLVRHCEGNACVLWFYDRTKGHRRRWCTSAGCGNRAKVAAFRARARQT</sequence>
<dbReference type="InterPro" id="IPR010852">
    <property type="entry name" value="ABATE"/>
</dbReference>
<proteinExistence type="predicted"/>
<dbReference type="RefSeq" id="WP_186746599.1">
    <property type="nucleotide sequence ID" value="NZ_CP060394.1"/>
</dbReference>
<protein>
    <submittedName>
        <fullName evidence="2">ABATE domain-containing protein</fullName>
    </submittedName>
</protein>
<accession>A0A7G8BPF9</accession>
<evidence type="ECO:0000313" key="3">
    <source>
        <dbReference type="Proteomes" id="UP000515312"/>
    </source>
</evidence>
<name>A0A7G8BPF9_9BACT</name>
<dbReference type="Proteomes" id="UP000515312">
    <property type="component" value="Chromosome"/>
</dbReference>
<dbReference type="EMBL" id="CP060394">
    <property type="protein sequence ID" value="QNI34429.1"/>
    <property type="molecule type" value="Genomic_DNA"/>
</dbReference>
<dbReference type="AlphaFoldDB" id="A0A7G8BPF9"/>
<evidence type="ECO:0000313" key="2">
    <source>
        <dbReference type="EMBL" id="QNI34429.1"/>
    </source>
</evidence>
<feature type="domain" description="Zinc finger CGNR" evidence="1">
    <location>
        <begin position="149"/>
        <end position="190"/>
    </location>
</feature>
<dbReference type="Gene3D" id="1.10.3300.10">
    <property type="entry name" value="Jann2411-like domain"/>
    <property type="match status" value="1"/>
</dbReference>